<evidence type="ECO:0000313" key="2">
    <source>
        <dbReference type="Proteomes" id="UP001589828"/>
    </source>
</evidence>
<name>A0ABV6L526_9SPHI</name>
<keyword evidence="2" id="KW-1185">Reference proteome</keyword>
<evidence type="ECO:0000313" key="1">
    <source>
        <dbReference type="EMBL" id="MFC0514578.1"/>
    </source>
</evidence>
<dbReference type="SUPFAM" id="SSF53448">
    <property type="entry name" value="Nucleotide-diphospho-sugar transferases"/>
    <property type="match status" value="1"/>
</dbReference>
<protein>
    <submittedName>
        <fullName evidence="1">Nucleotide-diphospho-sugar transferase</fullName>
    </submittedName>
</protein>
<dbReference type="RefSeq" id="WP_377022422.1">
    <property type="nucleotide sequence ID" value="NZ_JBHLTS010000021.1"/>
</dbReference>
<organism evidence="1 2">
    <name type="scientific">Mucilaginibacter angelicae</name>
    <dbReference type="NCBI Taxonomy" id="869718"/>
    <lineage>
        <taxon>Bacteria</taxon>
        <taxon>Pseudomonadati</taxon>
        <taxon>Bacteroidota</taxon>
        <taxon>Sphingobacteriia</taxon>
        <taxon>Sphingobacteriales</taxon>
        <taxon>Sphingobacteriaceae</taxon>
        <taxon>Mucilaginibacter</taxon>
    </lineage>
</organism>
<keyword evidence="1" id="KW-0808">Transferase</keyword>
<dbReference type="GO" id="GO:0016740">
    <property type="term" value="F:transferase activity"/>
    <property type="evidence" value="ECO:0007669"/>
    <property type="project" value="UniProtKB-KW"/>
</dbReference>
<dbReference type="Gene3D" id="3.90.550.10">
    <property type="entry name" value="Spore Coat Polysaccharide Biosynthesis Protein SpsA, Chain A"/>
    <property type="match status" value="1"/>
</dbReference>
<reference evidence="1 2" key="1">
    <citation type="submission" date="2024-09" db="EMBL/GenBank/DDBJ databases">
        <authorList>
            <person name="Sun Q."/>
            <person name="Mori K."/>
        </authorList>
    </citation>
    <scope>NUCLEOTIDE SEQUENCE [LARGE SCALE GENOMIC DNA]</scope>
    <source>
        <strain evidence="1 2">NCAIM B.02415</strain>
    </source>
</reference>
<accession>A0ABV6L526</accession>
<proteinExistence type="predicted"/>
<comment type="caution">
    <text evidence="1">The sequence shown here is derived from an EMBL/GenBank/DDBJ whole genome shotgun (WGS) entry which is preliminary data.</text>
</comment>
<dbReference type="EMBL" id="JBHLTS010000021">
    <property type="protein sequence ID" value="MFC0514578.1"/>
    <property type="molecule type" value="Genomic_DNA"/>
</dbReference>
<sequence length="307" mass="36308">MLHTPVLFLIFNRPDTTGKVFQELRKQRPKHLYIAADGPRADHPDDERLCRECKGIVADIDWDCDIRTLFRTENLGCGAGPATAITWFFSQVDTGIILEDDCIPNPSFFRFCETMLIRYKDNPRIMMVCGTSYQPRPLNNNTYYFSKYPHAWGWATWKRAWQHYQFNLATENEATRQAVVNSTFSHARERKLWIHNLQHITKGLDAWDYQWMYWIWKNQGLCITPWRNMVSNIGFGPQATHTFDRSSAQAAMQQYEIDAIVHPEHLEIGRKADQYERFNILIDPNRKYFLNRCRAALKRIRRILLKK</sequence>
<dbReference type="Proteomes" id="UP001589828">
    <property type="component" value="Unassembled WGS sequence"/>
</dbReference>
<gene>
    <name evidence="1" type="ORF">ACFFGT_10210</name>
</gene>
<dbReference type="InterPro" id="IPR029044">
    <property type="entry name" value="Nucleotide-diphossugar_trans"/>
</dbReference>